<protein>
    <recommendedName>
        <fullName evidence="2">DUF6533 domain-containing protein</fullName>
    </recommendedName>
</protein>
<feature type="transmembrane region" description="Helical" evidence="1">
    <location>
        <begin position="83"/>
        <end position="105"/>
    </location>
</feature>
<feature type="transmembrane region" description="Helical" evidence="1">
    <location>
        <begin position="224"/>
        <end position="243"/>
    </location>
</feature>
<evidence type="ECO:0000313" key="4">
    <source>
        <dbReference type="Proteomes" id="UP001498398"/>
    </source>
</evidence>
<keyword evidence="1" id="KW-0472">Membrane</keyword>
<evidence type="ECO:0000256" key="1">
    <source>
        <dbReference type="SAM" id="Phobius"/>
    </source>
</evidence>
<organism evidence="3 4">
    <name type="scientific">Marasmiellus scandens</name>
    <dbReference type="NCBI Taxonomy" id="2682957"/>
    <lineage>
        <taxon>Eukaryota</taxon>
        <taxon>Fungi</taxon>
        <taxon>Dikarya</taxon>
        <taxon>Basidiomycota</taxon>
        <taxon>Agaricomycotina</taxon>
        <taxon>Agaricomycetes</taxon>
        <taxon>Agaricomycetidae</taxon>
        <taxon>Agaricales</taxon>
        <taxon>Marasmiineae</taxon>
        <taxon>Omphalotaceae</taxon>
        <taxon>Marasmiellus</taxon>
    </lineage>
</organism>
<reference evidence="3 4" key="1">
    <citation type="submission" date="2024-01" db="EMBL/GenBank/DDBJ databases">
        <title>A draft genome for the cacao thread blight pathogen Marasmiellus scandens.</title>
        <authorList>
            <person name="Baruah I.K."/>
            <person name="Leung J."/>
            <person name="Bukari Y."/>
            <person name="Amoako-Attah I."/>
            <person name="Meinhardt L.W."/>
            <person name="Bailey B.A."/>
            <person name="Cohen S.P."/>
        </authorList>
    </citation>
    <scope>NUCLEOTIDE SEQUENCE [LARGE SCALE GENOMIC DNA]</scope>
    <source>
        <strain evidence="3 4">GH-19</strain>
    </source>
</reference>
<dbReference type="Pfam" id="PF20151">
    <property type="entry name" value="DUF6533"/>
    <property type="match status" value="1"/>
</dbReference>
<evidence type="ECO:0000313" key="3">
    <source>
        <dbReference type="EMBL" id="KAK7472800.1"/>
    </source>
</evidence>
<feature type="transmembrane region" description="Helical" evidence="1">
    <location>
        <begin position="158"/>
        <end position="177"/>
    </location>
</feature>
<accession>A0ABR1K5H7</accession>
<name>A0ABR1K5H7_9AGAR</name>
<keyword evidence="4" id="KW-1185">Reference proteome</keyword>
<feature type="transmembrane region" description="Helical" evidence="1">
    <location>
        <begin position="198"/>
        <end position="218"/>
    </location>
</feature>
<feature type="domain" description="DUF6533" evidence="2">
    <location>
        <begin position="16"/>
        <end position="57"/>
    </location>
</feature>
<sequence length="281" mass="32069">MVSSRLIRDVQAGSGAALFFQLWDILITFDDEVEHIWPKPASSWIKWAFLFTRYFSLAVHICSRAVELSITYGRPLGENAVRIWFSLQSLVALAIFMGAEIVMMARVYALYDRDKRTGLVCLVLLFAELLGTTLGIVLNFPPRPFDINTVITETPRSFIYFGIPACVSEFIVLTLSIRKYIRGRWIKSRIITLMMRDGTVAFGVLFMILVLIMVYHMLSLPFSTTAYAWMVTFVAVTECRLILNMQQLPLLEQRYTLTPELTSVPPTNQTMSYEMTILSST</sequence>
<dbReference type="Proteomes" id="UP001498398">
    <property type="component" value="Unassembled WGS sequence"/>
</dbReference>
<keyword evidence="1" id="KW-0812">Transmembrane</keyword>
<gene>
    <name evidence="3" type="ORF">VKT23_000908</name>
</gene>
<dbReference type="InterPro" id="IPR045340">
    <property type="entry name" value="DUF6533"/>
</dbReference>
<feature type="transmembrane region" description="Helical" evidence="1">
    <location>
        <begin position="117"/>
        <end position="138"/>
    </location>
</feature>
<proteinExistence type="predicted"/>
<keyword evidence="1" id="KW-1133">Transmembrane helix</keyword>
<dbReference type="EMBL" id="JBANRG010000001">
    <property type="protein sequence ID" value="KAK7472800.1"/>
    <property type="molecule type" value="Genomic_DNA"/>
</dbReference>
<comment type="caution">
    <text evidence="3">The sequence shown here is derived from an EMBL/GenBank/DDBJ whole genome shotgun (WGS) entry which is preliminary data.</text>
</comment>
<evidence type="ECO:0000259" key="2">
    <source>
        <dbReference type="Pfam" id="PF20151"/>
    </source>
</evidence>